<protein>
    <submittedName>
        <fullName evidence="1">Ig-like domain (Group 3)</fullName>
    </submittedName>
</protein>
<sequence>MDFARLSVFLSAGRPAPRTVLTLALAAALVASVGPVHARPNQPDTRSKVEIRAHLDEPSWAFAGSASEIVIDFVVPPAETRRPTGTLTVQLNERGALPETRILTGDEGDVRLYLTSTRTGMRHYTVTYSGDTYFQAAKKTFSYEVWTGPLTKTSLQASAKKPVTVSEPVKLTAQVTTDDGKALTGTSDGPIVFYADDKFLGEGVVVPGSRGWKATLVVNYLPVGAHRLTARHESVIRYSGPESEPVSLQVLPPADPLPLDGVHTLTVTSPFTVRMDVTLTQQTGAPDPGGYVQFYADGIEYGLPVPVTAGLATSDFLLPTAPRTFTFSAAYFGDNHYAPITFPGQTLTVPLP</sequence>
<dbReference type="EMBL" id="FNEI01000006">
    <property type="protein sequence ID" value="SDJ02445.1"/>
    <property type="molecule type" value="Genomic_DNA"/>
</dbReference>
<evidence type="ECO:0000313" key="2">
    <source>
        <dbReference type="Proteomes" id="UP000182130"/>
    </source>
</evidence>
<evidence type="ECO:0000313" key="1">
    <source>
        <dbReference type="EMBL" id="SDJ02445.1"/>
    </source>
</evidence>
<dbReference type="Gene3D" id="2.60.40.10">
    <property type="entry name" value="Immunoglobulins"/>
    <property type="match status" value="2"/>
</dbReference>
<keyword evidence="2" id="KW-1185">Reference proteome</keyword>
<dbReference type="InterPro" id="IPR013783">
    <property type="entry name" value="Ig-like_fold"/>
</dbReference>
<proteinExistence type="predicted"/>
<gene>
    <name evidence="1" type="ORF">SAMN05216555_106136</name>
</gene>
<dbReference type="Proteomes" id="UP000182130">
    <property type="component" value="Unassembled WGS sequence"/>
</dbReference>
<dbReference type="AlphaFoldDB" id="A0A1G8QDC9"/>
<dbReference type="GO" id="GO:0005975">
    <property type="term" value="P:carbohydrate metabolic process"/>
    <property type="evidence" value="ECO:0007669"/>
    <property type="project" value="UniProtKB-ARBA"/>
</dbReference>
<organism evidence="1 2">
    <name type="scientific">Arthrobacter cupressi</name>
    <dbReference type="NCBI Taxonomy" id="1045773"/>
    <lineage>
        <taxon>Bacteria</taxon>
        <taxon>Bacillati</taxon>
        <taxon>Actinomycetota</taxon>
        <taxon>Actinomycetes</taxon>
        <taxon>Micrococcales</taxon>
        <taxon>Micrococcaceae</taxon>
        <taxon>Arthrobacter</taxon>
    </lineage>
</organism>
<reference evidence="2" key="1">
    <citation type="submission" date="2016-10" db="EMBL/GenBank/DDBJ databases">
        <authorList>
            <person name="Varghese N."/>
            <person name="Submissions S."/>
        </authorList>
    </citation>
    <scope>NUCLEOTIDE SEQUENCE [LARGE SCALE GENOMIC DNA]</scope>
    <source>
        <strain evidence="2">CGMCC 1.10783</strain>
    </source>
</reference>
<accession>A0A1G8QDC9</accession>
<dbReference type="RefSeq" id="WP_175453527.1">
    <property type="nucleotide sequence ID" value="NZ_FNEI01000006.1"/>
</dbReference>
<name>A0A1G8QDC9_9MICC</name>